<proteinExistence type="predicted"/>
<evidence type="ECO:0000256" key="1">
    <source>
        <dbReference type="SAM" id="MobiDB-lite"/>
    </source>
</evidence>
<dbReference type="EMBL" id="UOFC01000281">
    <property type="protein sequence ID" value="VAW49422.1"/>
    <property type="molecule type" value="Genomic_DNA"/>
</dbReference>
<organism evidence="2">
    <name type="scientific">hydrothermal vent metagenome</name>
    <dbReference type="NCBI Taxonomy" id="652676"/>
    <lineage>
        <taxon>unclassified sequences</taxon>
        <taxon>metagenomes</taxon>
        <taxon>ecological metagenomes</taxon>
    </lineage>
</organism>
<evidence type="ECO:0000313" key="2">
    <source>
        <dbReference type="EMBL" id="VAW49422.1"/>
    </source>
</evidence>
<gene>
    <name evidence="2" type="ORF">MNBD_GAMMA03-2145</name>
</gene>
<reference evidence="2" key="1">
    <citation type="submission" date="2018-06" db="EMBL/GenBank/DDBJ databases">
        <authorList>
            <person name="Zhirakovskaya E."/>
        </authorList>
    </citation>
    <scope>NUCLEOTIDE SEQUENCE</scope>
</reference>
<sequence>MPRRKKPSGLERQELESENFQRPSDKIPQVASVMIASEDSVSSVAYFKLILNDLKKSKKITPFSCVFAKHSHTHPTGVLGDWSSYTKPTQRK</sequence>
<feature type="region of interest" description="Disordered" evidence="1">
    <location>
        <begin position="1"/>
        <end position="23"/>
    </location>
</feature>
<dbReference type="AlphaFoldDB" id="A0A3B0WDW7"/>
<name>A0A3B0WDW7_9ZZZZ</name>
<protein>
    <submittedName>
        <fullName evidence="2">Uncharacterized protein</fullName>
    </submittedName>
</protein>
<accession>A0A3B0WDW7</accession>